<sequence length="595" mass="68536">MQLRRSLERIVIKYTQKMNLRRKILILYGAIIFVPTIFLGIVAGYLALESFRDNYLVTINEAMRQTVQNIQFRKQSYDVLATRTATDGELISRLSRNYSDMFEQLNTVEYVDRSFVYTSKYLPGIDDFRIYHTNPMLVQDGRLLWKPEGRILQPDLNETDWYTQTSKASSSLIWSNVNKDKLVISHKVMSSTGNLQGIIYMLLDYKSVFGNLFDQPFSGSGELSIIDDSGTIIVSSDPEKIGLKRQSTMLNHQWEEAGSSDGIMVDGNLLIVRSIDSNWHVAALIQMDQLERQSKTILYGIIAVIFLFLLCSIFLIMTVLKNVVWRIHKLGTRMYDVSQGQFDVSIRNTAKDELGDLEILFNSMSGRLGMLVEDITQAKLKEREQSFKALQAQINPHFIYNSLSLLRWRALDLQDDTQLRTIDALTAFYRLALDNKINVIQIKGELEHVRAYLDIQEMRYPGRVSIEWHIDPELLDLYTIKLLLQPIVENCYLHGNITGRKDGVIRISAQLEQDHIRFEVFDNGIGIPSEMLEQIRLGKQVGNGNGYGTANIRERLQLYFENKHEFAIDSKENEWTAVTIRIPASVHRPQIRKVM</sequence>
<dbReference type="Pfam" id="PF02518">
    <property type="entry name" value="HATPase_c"/>
    <property type="match status" value="1"/>
</dbReference>
<dbReference type="GO" id="GO:0005524">
    <property type="term" value="F:ATP binding"/>
    <property type="evidence" value="ECO:0007669"/>
    <property type="project" value="UniProtKB-KW"/>
</dbReference>
<dbReference type="EMBL" id="JACHXW010000023">
    <property type="protein sequence ID" value="MBB3155240.1"/>
    <property type="molecule type" value="Genomic_DNA"/>
</dbReference>
<feature type="transmembrane region" description="Helical" evidence="12">
    <location>
        <begin position="25"/>
        <end position="48"/>
    </location>
</feature>
<dbReference type="AlphaFoldDB" id="A0A7W5CCN5"/>
<evidence type="ECO:0000256" key="9">
    <source>
        <dbReference type="ARBA" id="ARBA00022840"/>
    </source>
</evidence>
<keyword evidence="7" id="KW-0547">Nucleotide-binding</keyword>
<comment type="subcellular location">
    <subcellularLocation>
        <location evidence="2">Cell membrane</location>
        <topology evidence="2">Multi-pass membrane protein</topology>
    </subcellularLocation>
</comment>
<dbReference type="InterPro" id="IPR005467">
    <property type="entry name" value="His_kinase_dom"/>
</dbReference>
<proteinExistence type="predicted"/>
<comment type="caution">
    <text evidence="15">The sequence shown here is derived from an EMBL/GenBank/DDBJ whole genome shotgun (WGS) entry which is preliminary data.</text>
</comment>
<evidence type="ECO:0000256" key="2">
    <source>
        <dbReference type="ARBA" id="ARBA00004651"/>
    </source>
</evidence>
<evidence type="ECO:0000256" key="12">
    <source>
        <dbReference type="SAM" id="Phobius"/>
    </source>
</evidence>
<dbReference type="GO" id="GO:0000155">
    <property type="term" value="F:phosphorelay sensor kinase activity"/>
    <property type="evidence" value="ECO:0007669"/>
    <property type="project" value="InterPro"/>
</dbReference>
<comment type="catalytic activity">
    <reaction evidence="1">
        <text>ATP + protein L-histidine = ADP + protein N-phospho-L-histidine.</text>
        <dbReference type="EC" id="2.7.13.3"/>
    </reaction>
</comment>
<keyword evidence="10" id="KW-0902">Two-component regulatory system</keyword>
<organism evidence="15 16">
    <name type="scientific">Paenibacillus endophyticus</name>
    <dbReference type="NCBI Taxonomy" id="1294268"/>
    <lineage>
        <taxon>Bacteria</taxon>
        <taxon>Bacillati</taxon>
        <taxon>Bacillota</taxon>
        <taxon>Bacilli</taxon>
        <taxon>Bacillales</taxon>
        <taxon>Paenibacillaceae</taxon>
        <taxon>Paenibacillus</taxon>
    </lineage>
</organism>
<evidence type="ECO:0000256" key="3">
    <source>
        <dbReference type="ARBA" id="ARBA00012438"/>
    </source>
</evidence>
<dbReference type="SUPFAM" id="SSF55874">
    <property type="entry name" value="ATPase domain of HSP90 chaperone/DNA topoisomerase II/histidine kinase"/>
    <property type="match status" value="1"/>
</dbReference>
<evidence type="ECO:0000259" key="13">
    <source>
        <dbReference type="PROSITE" id="PS50109"/>
    </source>
</evidence>
<dbReference type="GO" id="GO:0005886">
    <property type="term" value="C:plasma membrane"/>
    <property type="evidence" value="ECO:0007669"/>
    <property type="project" value="UniProtKB-SubCell"/>
</dbReference>
<keyword evidence="4" id="KW-1003">Cell membrane</keyword>
<protein>
    <recommendedName>
        <fullName evidence="3">histidine kinase</fullName>
        <ecNumber evidence="3">2.7.13.3</ecNumber>
    </recommendedName>
</protein>
<evidence type="ECO:0000256" key="6">
    <source>
        <dbReference type="ARBA" id="ARBA00022679"/>
    </source>
</evidence>
<evidence type="ECO:0000256" key="10">
    <source>
        <dbReference type="ARBA" id="ARBA00023012"/>
    </source>
</evidence>
<feature type="domain" description="HAMP" evidence="14">
    <location>
        <begin position="321"/>
        <end position="373"/>
    </location>
</feature>
<evidence type="ECO:0000313" key="16">
    <source>
        <dbReference type="Proteomes" id="UP000518605"/>
    </source>
</evidence>
<keyword evidence="16" id="KW-1185">Reference proteome</keyword>
<accession>A0A7W5CCN5</accession>
<dbReference type="Pfam" id="PF06580">
    <property type="entry name" value="His_kinase"/>
    <property type="match status" value="1"/>
</dbReference>
<keyword evidence="8 15" id="KW-0418">Kinase</keyword>
<dbReference type="Gene3D" id="6.10.340.10">
    <property type="match status" value="1"/>
</dbReference>
<dbReference type="InterPro" id="IPR010559">
    <property type="entry name" value="Sig_transdc_His_kin_internal"/>
</dbReference>
<feature type="domain" description="Histidine kinase" evidence="13">
    <location>
        <begin position="480"/>
        <end position="586"/>
    </location>
</feature>
<dbReference type="InterPro" id="IPR003594">
    <property type="entry name" value="HATPase_dom"/>
</dbReference>
<dbReference type="PANTHER" id="PTHR34220">
    <property type="entry name" value="SENSOR HISTIDINE KINASE YPDA"/>
    <property type="match status" value="1"/>
</dbReference>
<dbReference type="InterPro" id="IPR003660">
    <property type="entry name" value="HAMP_dom"/>
</dbReference>
<feature type="transmembrane region" description="Helical" evidence="12">
    <location>
        <begin position="297"/>
        <end position="320"/>
    </location>
</feature>
<dbReference type="Proteomes" id="UP000518605">
    <property type="component" value="Unassembled WGS sequence"/>
</dbReference>
<keyword evidence="5" id="KW-0597">Phosphoprotein</keyword>
<evidence type="ECO:0000259" key="14">
    <source>
        <dbReference type="PROSITE" id="PS50885"/>
    </source>
</evidence>
<evidence type="ECO:0000256" key="5">
    <source>
        <dbReference type="ARBA" id="ARBA00022553"/>
    </source>
</evidence>
<dbReference type="Gene3D" id="3.30.565.10">
    <property type="entry name" value="Histidine kinase-like ATPase, C-terminal domain"/>
    <property type="match status" value="1"/>
</dbReference>
<dbReference type="PROSITE" id="PS50109">
    <property type="entry name" value="HIS_KIN"/>
    <property type="match status" value="1"/>
</dbReference>
<dbReference type="RefSeq" id="WP_183569758.1">
    <property type="nucleotide sequence ID" value="NZ_CBCSLB010000021.1"/>
</dbReference>
<reference evidence="15 16" key="1">
    <citation type="submission" date="2020-08" db="EMBL/GenBank/DDBJ databases">
        <title>Genomic Encyclopedia of Type Strains, Phase III (KMG-III): the genomes of soil and plant-associated and newly described type strains.</title>
        <authorList>
            <person name="Whitman W."/>
        </authorList>
    </citation>
    <scope>NUCLEOTIDE SEQUENCE [LARGE SCALE GENOMIC DNA]</scope>
    <source>
        <strain evidence="15 16">CECT 8234</strain>
    </source>
</reference>
<dbReference type="Gene3D" id="3.30.450.20">
    <property type="entry name" value="PAS domain"/>
    <property type="match status" value="2"/>
</dbReference>
<evidence type="ECO:0000256" key="8">
    <source>
        <dbReference type="ARBA" id="ARBA00022777"/>
    </source>
</evidence>
<dbReference type="SMART" id="SM00304">
    <property type="entry name" value="HAMP"/>
    <property type="match status" value="1"/>
</dbReference>
<dbReference type="InterPro" id="IPR050640">
    <property type="entry name" value="Bact_2-comp_sensor_kinase"/>
</dbReference>
<keyword evidence="12" id="KW-0812">Transmembrane</keyword>
<evidence type="ECO:0000256" key="11">
    <source>
        <dbReference type="ARBA" id="ARBA00023136"/>
    </source>
</evidence>
<evidence type="ECO:0000313" key="15">
    <source>
        <dbReference type="EMBL" id="MBB3155240.1"/>
    </source>
</evidence>
<keyword evidence="11 12" id="KW-0472">Membrane</keyword>
<evidence type="ECO:0000256" key="1">
    <source>
        <dbReference type="ARBA" id="ARBA00000085"/>
    </source>
</evidence>
<keyword evidence="12" id="KW-1133">Transmembrane helix</keyword>
<dbReference type="PROSITE" id="PS50885">
    <property type="entry name" value="HAMP"/>
    <property type="match status" value="1"/>
</dbReference>
<keyword evidence="6 15" id="KW-0808">Transferase</keyword>
<dbReference type="InterPro" id="IPR036890">
    <property type="entry name" value="HATPase_C_sf"/>
</dbReference>
<gene>
    <name evidence="15" type="ORF">FHS16_005348</name>
</gene>
<evidence type="ECO:0000256" key="7">
    <source>
        <dbReference type="ARBA" id="ARBA00022741"/>
    </source>
</evidence>
<evidence type="ECO:0000256" key="4">
    <source>
        <dbReference type="ARBA" id="ARBA00022475"/>
    </source>
</evidence>
<dbReference type="PANTHER" id="PTHR34220:SF7">
    <property type="entry name" value="SENSOR HISTIDINE KINASE YPDA"/>
    <property type="match status" value="1"/>
</dbReference>
<dbReference type="EC" id="2.7.13.3" evidence="3"/>
<name>A0A7W5CCN5_9BACL</name>
<keyword evidence="9" id="KW-0067">ATP-binding</keyword>
<dbReference type="CDD" id="cd06225">
    <property type="entry name" value="HAMP"/>
    <property type="match status" value="1"/>
</dbReference>